<gene>
    <name evidence="3" type="ORF">TFUB20_00814</name>
</gene>
<feature type="transmembrane region" description="Helical" evidence="1">
    <location>
        <begin position="227"/>
        <end position="245"/>
    </location>
</feature>
<feature type="transmembrane region" description="Helical" evidence="1">
    <location>
        <begin position="22"/>
        <end position="44"/>
    </location>
</feature>
<dbReference type="InterPro" id="IPR033803">
    <property type="entry name" value="CBD-like_Golvesin-Xly"/>
</dbReference>
<sequence>MSVWNNIRSVAKYERKLLLRTWFYRVFLVLSVLILALFNFAALLSDDGYWLMKSLPSNIPYVNLLLLNTGQAVIAVFLSSEFLKSDKKLDTSEVFYVHPLSNAEYVAGKIWGILSVFFRLDLMILAMVLIFNLASGVSIDWTAYLTYFFLICIPTLFYILGLSICLMLILKNQAVTFVLLLGYIGLTLFYVGDRFYYLFDYMTYNLPLVKSSVVGFTNVQALMIHRAIYLLIGLGFVCLAVFLFCRLPNTKYGRYRWLALGCCFFLGGIAAAYRHVDSVRKKGELRQHYIALNNEYVHAPKMLVDRYDIILTQQPSTIIAEVSMNGVAATRGSVFTFCLNPGLTVHEVEAGGRPLAFERRSQIILVDLGHELAEGDSLSIVMKYEGRIDDRFCYLDIPADILQQEYANDLFRMDKKYSFQERDYLLFTPETYWYPRPGTSYSSLSTDGQQTYFSRFRLTVRTTDGLMALSQGTRQQPFPTTLDTAAFSLDKEQERVFIYETDFPSPSLSLIVGDYEQKSLVVDSTEYSIWHLRGHGDFTAPFDSITDTIPSQIREFRQSIEHDYSLDYSFRRFSVVEVPVQFYSYPRVWTQAQEKVQPEMIFFPEKGCLFNEADVARRVEREKKWARWEGREITDKEAAIRTFNSFMHLFRRTESDFNWSFDRGTENVSAEVNPYLLFPQLYNFRYNVFSSEWSVANRMIELYLQDKSEENGWIREMNGISNKEKANLLMEQRPLKELLSDTELRNLVDDVLSLKASSLFAPAEIDMGYRACRDSLRAILQRNKFTNLRFEYLLDTLGTMTGKDLRVSLGAWQHPTPLPVYIVGTSRIVHVTNRDKETYVVALQITNTSDYEGAIRLETDAGGRNDLYDPRTKRTFSFAPHQTKRIVTHWDEAPRKLRVHTLISANLPAQIDLPVGNILREQNRTIEEEGDFVLPLLSDDTSGEVIVDNEDSLLFALSKPEVFGLLPRWLDKENDQSFRYSGVSQWRAPLQWTLTTNDKYYGAHIRSAYVIKSGSGNQTATWSIPIPHAGQYDLYYYVYKPQELREGGRGGGGAGHTEYRFKVCYDHEEEEAYIDLARSEDGWGLLGTYYFNRDTVHVVLTNDTKLRTVTADAVKIVRK</sequence>
<dbReference type="RefSeq" id="WP_074449586.1">
    <property type="nucleotide sequence ID" value="NZ_FMMM01000026.1"/>
</dbReference>
<name>A0A1D3UI18_TANFO</name>
<keyword evidence="1" id="KW-0812">Transmembrane</keyword>
<accession>A0A1D3UI18</accession>
<feature type="transmembrane region" description="Helical" evidence="1">
    <location>
        <begin position="110"/>
        <end position="134"/>
    </location>
</feature>
<feature type="domain" description="Golvesin/Xly CBD-like" evidence="2">
    <location>
        <begin position="991"/>
        <end position="1118"/>
    </location>
</feature>
<proteinExistence type="predicted"/>
<reference evidence="3 4" key="1">
    <citation type="submission" date="2016-09" db="EMBL/GenBank/DDBJ databases">
        <authorList>
            <person name="Capua I."/>
            <person name="De Benedictis P."/>
            <person name="Joannis T."/>
            <person name="Lombin L.H."/>
            <person name="Cattoli G."/>
        </authorList>
    </citation>
    <scope>NUCLEOTIDE SEQUENCE [LARGE SCALE GENOMIC DNA]</scope>
    <source>
        <strain evidence="3 4">UB20</strain>
    </source>
</reference>
<dbReference type="Pfam" id="PF25275">
    <property type="entry name" value="Golvesin_C"/>
    <property type="match status" value="1"/>
</dbReference>
<feature type="transmembrane region" description="Helical" evidence="1">
    <location>
        <begin position="177"/>
        <end position="199"/>
    </location>
</feature>
<evidence type="ECO:0000256" key="1">
    <source>
        <dbReference type="SAM" id="Phobius"/>
    </source>
</evidence>
<evidence type="ECO:0000313" key="4">
    <source>
        <dbReference type="Proteomes" id="UP000182057"/>
    </source>
</evidence>
<organism evidence="3 4">
    <name type="scientific">Tannerella forsythia</name>
    <name type="common">Bacteroides forsythus</name>
    <dbReference type="NCBI Taxonomy" id="28112"/>
    <lineage>
        <taxon>Bacteria</taxon>
        <taxon>Pseudomonadati</taxon>
        <taxon>Bacteroidota</taxon>
        <taxon>Bacteroidia</taxon>
        <taxon>Bacteroidales</taxon>
        <taxon>Tannerellaceae</taxon>
        <taxon>Tannerella</taxon>
    </lineage>
</organism>
<dbReference type="AlphaFoldDB" id="A0A1D3UI18"/>
<dbReference type="OrthoDB" id="1108570at2"/>
<keyword evidence="1" id="KW-0472">Membrane</keyword>
<dbReference type="Proteomes" id="UP000182057">
    <property type="component" value="Unassembled WGS sequence"/>
</dbReference>
<feature type="transmembrane region" description="Helical" evidence="1">
    <location>
        <begin position="64"/>
        <end position="83"/>
    </location>
</feature>
<dbReference type="EMBL" id="FMMM01000026">
    <property type="protein sequence ID" value="SCQ19743.1"/>
    <property type="molecule type" value="Genomic_DNA"/>
</dbReference>
<evidence type="ECO:0000259" key="2">
    <source>
        <dbReference type="Pfam" id="PF25275"/>
    </source>
</evidence>
<evidence type="ECO:0000313" key="3">
    <source>
        <dbReference type="EMBL" id="SCQ19743.1"/>
    </source>
</evidence>
<feature type="transmembrane region" description="Helical" evidence="1">
    <location>
        <begin position="146"/>
        <end position="170"/>
    </location>
</feature>
<protein>
    <submittedName>
        <fullName evidence="3">ABC-2 family transporter protein</fullName>
    </submittedName>
</protein>
<feature type="transmembrane region" description="Helical" evidence="1">
    <location>
        <begin position="257"/>
        <end position="276"/>
    </location>
</feature>
<keyword evidence="1" id="KW-1133">Transmembrane helix</keyword>